<gene>
    <name evidence="4" type="ORF">SAMN05216195_105128</name>
</gene>
<sequence>MAHERPQVPQPNANYPGHSHAAMHKQAMDGNEPGPAGEIAAEWKSISSDLVDVAVGLNTVVNGLRAGWTGSAGAAASQALTKVGNFTDQLSSSFSSTSAVINRQVEAAESTKNRFPKEVPFDPQQMLKDAATSMNPFKMAAAPFEMLAQREKSQAAKQEAERVMQERDNSLAAAAAGMPTFDEAPRLPNGDQGVTTTSSTTYAHTTNSVNPPAQFGNPGVGNPPVGTAGVGTPGTSNLGSPGLNNGTTNPSWAAPPVTQPNPQGNNQLPNGGTSNDRKSFMPGPGPIPPGLRPNDPRAAGRSGGGSGGAGRGAPGAGGSRGAGGFGGGSAGGAGSAAARGSFGPSNPGGAAGVAHGPEGTARGGGNAASANRAGTAGAAGAGGAGAGAGNGEEDKEHKSNYLIPTDEYFDDDRMVAPPVIGG</sequence>
<feature type="compositionally biased region" description="Gly residues" evidence="2">
    <location>
        <begin position="301"/>
        <end position="334"/>
    </location>
</feature>
<dbReference type="InterPro" id="IPR038332">
    <property type="entry name" value="PPE_sf"/>
</dbReference>
<feature type="domain" description="PPE" evidence="3">
    <location>
        <begin position="29"/>
        <end position="151"/>
    </location>
</feature>
<feature type="compositionally biased region" description="Low complexity" evidence="2">
    <location>
        <begin position="195"/>
        <end position="208"/>
    </location>
</feature>
<dbReference type="AlphaFoldDB" id="A0A1H9P068"/>
<feature type="compositionally biased region" description="Low complexity" evidence="2">
    <location>
        <begin position="216"/>
        <end position="227"/>
    </location>
</feature>
<evidence type="ECO:0000259" key="3">
    <source>
        <dbReference type="Pfam" id="PF00823"/>
    </source>
</evidence>
<feature type="compositionally biased region" description="Low complexity" evidence="2">
    <location>
        <begin position="335"/>
        <end position="345"/>
    </location>
</feature>
<name>A0A1H9P068_9PSEU</name>
<keyword evidence="5" id="KW-1185">Reference proteome</keyword>
<reference evidence="5" key="1">
    <citation type="submission" date="2016-10" db="EMBL/GenBank/DDBJ databases">
        <authorList>
            <person name="Varghese N."/>
            <person name="Submissions S."/>
        </authorList>
    </citation>
    <scope>NUCLEOTIDE SEQUENCE [LARGE SCALE GENOMIC DNA]</scope>
    <source>
        <strain evidence="5">CGMCC 4.578</strain>
    </source>
</reference>
<evidence type="ECO:0000256" key="1">
    <source>
        <dbReference type="ARBA" id="ARBA00010652"/>
    </source>
</evidence>
<dbReference type="EMBL" id="FOFT01000005">
    <property type="protein sequence ID" value="SER41521.1"/>
    <property type="molecule type" value="Genomic_DNA"/>
</dbReference>
<protein>
    <submittedName>
        <fullName evidence="4">PPE family protein</fullName>
    </submittedName>
</protein>
<evidence type="ECO:0000313" key="4">
    <source>
        <dbReference type="EMBL" id="SER41521.1"/>
    </source>
</evidence>
<feature type="region of interest" description="Disordered" evidence="2">
    <location>
        <begin position="179"/>
        <end position="422"/>
    </location>
</feature>
<dbReference type="Pfam" id="PF00823">
    <property type="entry name" value="PPE"/>
    <property type="match status" value="1"/>
</dbReference>
<feature type="compositionally biased region" description="Low complexity" evidence="2">
    <location>
        <begin position="367"/>
        <end position="376"/>
    </location>
</feature>
<feature type="compositionally biased region" description="Polar residues" evidence="2">
    <location>
        <begin position="236"/>
        <end position="251"/>
    </location>
</feature>
<dbReference type="Proteomes" id="UP000199028">
    <property type="component" value="Unassembled WGS sequence"/>
</dbReference>
<dbReference type="Gene3D" id="1.20.1260.20">
    <property type="entry name" value="PPE superfamily"/>
    <property type="match status" value="1"/>
</dbReference>
<evidence type="ECO:0000256" key="2">
    <source>
        <dbReference type="SAM" id="MobiDB-lite"/>
    </source>
</evidence>
<organism evidence="4 5">
    <name type="scientific">Lentzea flaviverrucosa</name>
    <dbReference type="NCBI Taxonomy" id="200379"/>
    <lineage>
        <taxon>Bacteria</taxon>
        <taxon>Bacillati</taxon>
        <taxon>Actinomycetota</taxon>
        <taxon>Actinomycetes</taxon>
        <taxon>Pseudonocardiales</taxon>
        <taxon>Pseudonocardiaceae</taxon>
        <taxon>Lentzea</taxon>
    </lineage>
</organism>
<feature type="compositionally biased region" description="Low complexity" evidence="2">
    <location>
        <begin position="260"/>
        <end position="272"/>
    </location>
</feature>
<dbReference type="InterPro" id="IPR000030">
    <property type="entry name" value="PPE_dom"/>
</dbReference>
<accession>A0A1H9P068</accession>
<feature type="region of interest" description="Disordered" evidence="2">
    <location>
        <begin position="1"/>
        <end position="37"/>
    </location>
</feature>
<proteinExistence type="inferred from homology"/>
<dbReference type="OrthoDB" id="3664672at2"/>
<comment type="similarity">
    <text evidence="1">Belongs to the mycobacterial PPE family.</text>
</comment>
<dbReference type="RefSeq" id="WP_090065951.1">
    <property type="nucleotide sequence ID" value="NZ_FOFT01000005.1"/>
</dbReference>
<dbReference type="SUPFAM" id="SSF140459">
    <property type="entry name" value="PE/PPE dimer-like"/>
    <property type="match status" value="1"/>
</dbReference>
<evidence type="ECO:0000313" key="5">
    <source>
        <dbReference type="Proteomes" id="UP000199028"/>
    </source>
</evidence>
<feature type="compositionally biased region" description="Gly residues" evidence="2">
    <location>
        <begin position="377"/>
        <end position="390"/>
    </location>
</feature>